<name>A0A9Q1KKB2_9CARY</name>
<accession>A0A9Q1KKB2</accession>
<evidence type="ECO:0000313" key="2">
    <source>
        <dbReference type="Proteomes" id="UP001153076"/>
    </source>
</evidence>
<dbReference type="AlphaFoldDB" id="A0A9Q1KKB2"/>
<gene>
    <name evidence="1" type="ORF">Cgig2_026585</name>
</gene>
<dbReference type="EMBL" id="JAKOGI010000099">
    <property type="protein sequence ID" value="KAJ8444381.1"/>
    <property type="molecule type" value="Genomic_DNA"/>
</dbReference>
<reference evidence="1" key="1">
    <citation type="submission" date="2022-04" db="EMBL/GenBank/DDBJ databases">
        <title>Carnegiea gigantea Genome sequencing and assembly v2.</title>
        <authorList>
            <person name="Copetti D."/>
            <person name="Sanderson M.J."/>
            <person name="Burquez A."/>
            <person name="Wojciechowski M.F."/>
        </authorList>
    </citation>
    <scope>NUCLEOTIDE SEQUENCE</scope>
    <source>
        <strain evidence="1">SGP5-SGP5p</strain>
        <tissue evidence="1">Aerial part</tissue>
    </source>
</reference>
<comment type="caution">
    <text evidence="1">The sequence shown here is derived from an EMBL/GenBank/DDBJ whole genome shotgun (WGS) entry which is preliminary data.</text>
</comment>
<keyword evidence="2" id="KW-1185">Reference proteome</keyword>
<protein>
    <submittedName>
        <fullName evidence="1">Uncharacterized protein</fullName>
    </submittedName>
</protein>
<dbReference type="Proteomes" id="UP001153076">
    <property type="component" value="Unassembled WGS sequence"/>
</dbReference>
<proteinExistence type="predicted"/>
<organism evidence="1 2">
    <name type="scientific">Carnegiea gigantea</name>
    <dbReference type="NCBI Taxonomy" id="171969"/>
    <lineage>
        <taxon>Eukaryota</taxon>
        <taxon>Viridiplantae</taxon>
        <taxon>Streptophyta</taxon>
        <taxon>Embryophyta</taxon>
        <taxon>Tracheophyta</taxon>
        <taxon>Spermatophyta</taxon>
        <taxon>Magnoliopsida</taxon>
        <taxon>eudicotyledons</taxon>
        <taxon>Gunneridae</taxon>
        <taxon>Pentapetalae</taxon>
        <taxon>Caryophyllales</taxon>
        <taxon>Cactineae</taxon>
        <taxon>Cactaceae</taxon>
        <taxon>Cactoideae</taxon>
        <taxon>Echinocereeae</taxon>
        <taxon>Carnegiea</taxon>
    </lineage>
</organism>
<evidence type="ECO:0000313" key="1">
    <source>
        <dbReference type="EMBL" id="KAJ8444381.1"/>
    </source>
</evidence>
<sequence>MDECLALSSSSSDEKLAGRNREEAQNLLKLGIRPPQVFISPFLLRVGIRSFLLFLEEMHHLEQHGNMNFMKDMLAYTAKIYVDFDPNRGHFSFCFVTNSSLYRIVRNLFEFQCKRRLGNMRLFIAAGTSNLIPIVAYAKLNVSAERSMNVCSSSM</sequence>